<dbReference type="STRING" id="684065.SAMN05421738_10668"/>
<evidence type="ECO:0008006" key="3">
    <source>
        <dbReference type="Google" id="ProtNLM"/>
    </source>
</evidence>
<accession>A0A1I4W033</accession>
<dbReference type="Proteomes" id="UP000199149">
    <property type="component" value="Unassembled WGS sequence"/>
</dbReference>
<evidence type="ECO:0000313" key="2">
    <source>
        <dbReference type="Proteomes" id="UP000199149"/>
    </source>
</evidence>
<keyword evidence="2" id="KW-1185">Reference proteome</keyword>
<proteinExistence type="predicted"/>
<gene>
    <name evidence="1" type="ORF">SAMN05421738_10668</name>
</gene>
<protein>
    <recommendedName>
        <fullName evidence="3">DUF4286 domain-containing protein</fullName>
    </recommendedName>
</protein>
<dbReference type="AlphaFoldDB" id="A0A1I4W033"/>
<dbReference type="InterPro" id="IPR025563">
    <property type="entry name" value="DUF4286"/>
</dbReference>
<dbReference type="EMBL" id="FOUZ01000006">
    <property type="protein sequence ID" value="SFN06810.1"/>
    <property type="molecule type" value="Genomic_DNA"/>
</dbReference>
<dbReference type="OrthoDB" id="1121837at2"/>
<dbReference type="RefSeq" id="WP_092907878.1">
    <property type="nucleotide sequence ID" value="NZ_FOUZ01000006.1"/>
</dbReference>
<sequence>MILFNTTFIVEEAVHDDWFLWLKEEHINDYLKSNCFLGARLGKITSHSEPGFISYSLQLFCNDELTLDQFKNNFLTDIQQKSLQKYATKVLTFMSEMEHISDYN</sequence>
<name>A0A1I4W033_9FLAO</name>
<dbReference type="Pfam" id="PF14114">
    <property type="entry name" value="DUF4286"/>
    <property type="match status" value="1"/>
</dbReference>
<reference evidence="2" key="1">
    <citation type="submission" date="2016-10" db="EMBL/GenBank/DDBJ databases">
        <authorList>
            <person name="Varghese N."/>
            <person name="Submissions S."/>
        </authorList>
    </citation>
    <scope>NUCLEOTIDE SEQUENCE [LARGE SCALE GENOMIC DNA]</scope>
    <source>
        <strain evidence="2">XJ109</strain>
    </source>
</reference>
<organism evidence="1 2">
    <name type="scientific">Algoriella xinjiangensis</name>
    <dbReference type="NCBI Taxonomy" id="684065"/>
    <lineage>
        <taxon>Bacteria</taxon>
        <taxon>Pseudomonadati</taxon>
        <taxon>Bacteroidota</taxon>
        <taxon>Flavobacteriia</taxon>
        <taxon>Flavobacteriales</taxon>
        <taxon>Weeksellaceae</taxon>
        <taxon>Algoriella</taxon>
    </lineage>
</organism>
<evidence type="ECO:0000313" key="1">
    <source>
        <dbReference type="EMBL" id="SFN06810.1"/>
    </source>
</evidence>